<proteinExistence type="predicted"/>
<dbReference type="Proteomes" id="UP000034392">
    <property type="component" value="Chromosome"/>
</dbReference>
<reference evidence="1" key="1">
    <citation type="submission" date="2015-05" db="EMBL/GenBank/DDBJ databases">
        <title>The complete genome of Altererythrobacter atlanticus strain 26DY36.</title>
        <authorList>
            <person name="Wu Y.-H."/>
            <person name="Cheng H."/>
            <person name="Wu X.-W."/>
        </authorList>
    </citation>
    <scope>NUCLEOTIDE SEQUENCE [LARGE SCALE GENOMIC DNA]</scope>
    <source>
        <strain evidence="1">26DY36</strain>
    </source>
</reference>
<sequence>MTKGLIGALEQAGDRAAPRRRLQLEVSGSSNGGGIDRAVIHNISMTGLLLETGVSLKNGDEIQVDLPEGGSTTAIIVWASGNFYGCKFQEAISPAVLSAVQLRSTAGQGTEESAPSDPAPGPVEAFHDRLTRLRKERKLSRAELAKRSEVSEPSIWAWEIGKRQPRRRNIRSLAAALDISERELLLGGDAGPAPKPDSAEGRAIELGGEPVPATSLSELIASSKKKIAALAGTTSDKVRIVIEM</sequence>
<evidence type="ECO:0000313" key="2">
    <source>
        <dbReference type="Proteomes" id="UP000034392"/>
    </source>
</evidence>
<dbReference type="SUPFAM" id="SSF141371">
    <property type="entry name" value="PilZ domain-like"/>
    <property type="match status" value="1"/>
</dbReference>
<dbReference type="EMBL" id="CP011452">
    <property type="protein sequence ID" value="AKH42860.1"/>
    <property type="molecule type" value="Genomic_DNA"/>
</dbReference>
<dbReference type="Pfam" id="PF13560">
    <property type="entry name" value="HTH_31"/>
    <property type="match status" value="1"/>
</dbReference>
<name>A0A0F7KVQ3_9SPHN</name>
<dbReference type="Pfam" id="PF07238">
    <property type="entry name" value="PilZ"/>
    <property type="match status" value="1"/>
</dbReference>
<dbReference type="GO" id="GO:0003677">
    <property type="term" value="F:DNA binding"/>
    <property type="evidence" value="ECO:0007669"/>
    <property type="project" value="InterPro"/>
</dbReference>
<gene>
    <name evidence="1" type="ORF">WYH_01824</name>
</gene>
<dbReference type="CDD" id="cd00093">
    <property type="entry name" value="HTH_XRE"/>
    <property type="match status" value="1"/>
</dbReference>
<dbReference type="GO" id="GO:0035438">
    <property type="term" value="F:cyclic-di-GMP binding"/>
    <property type="evidence" value="ECO:0007669"/>
    <property type="project" value="InterPro"/>
</dbReference>
<protein>
    <submittedName>
        <fullName evidence="1">Transcriptional repressor DicA</fullName>
    </submittedName>
</protein>
<dbReference type="InterPro" id="IPR001387">
    <property type="entry name" value="Cro/C1-type_HTH"/>
</dbReference>
<organism evidence="1 2">
    <name type="scientific">Croceibacterium atlanticum</name>
    <dbReference type="NCBI Taxonomy" id="1267766"/>
    <lineage>
        <taxon>Bacteria</taxon>
        <taxon>Pseudomonadati</taxon>
        <taxon>Pseudomonadota</taxon>
        <taxon>Alphaproteobacteria</taxon>
        <taxon>Sphingomonadales</taxon>
        <taxon>Erythrobacteraceae</taxon>
        <taxon>Croceibacterium</taxon>
    </lineage>
</organism>
<dbReference type="PATRIC" id="fig|1267766.3.peg.1844"/>
<keyword evidence="2" id="KW-1185">Reference proteome</keyword>
<dbReference type="PROSITE" id="PS50943">
    <property type="entry name" value="HTH_CROC1"/>
    <property type="match status" value="1"/>
</dbReference>
<accession>A0A0F7KVQ3</accession>
<dbReference type="KEGG" id="aay:WYH_01824"/>
<dbReference type="InterPro" id="IPR009875">
    <property type="entry name" value="PilZ_domain"/>
</dbReference>
<dbReference type="SUPFAM" id="SSF47413">
    <property type="entry name" value="lambda repressor-like DNA-binding domains"/>
    <property type="match status" value="1"/>
</dbReference>
<dbReference type="SMART" id="SM00530">
    <property type="entry name" value="HTH_XRE"/>
    <property type="match status" value="1"/>
</dbReference>
<dbReference type="Gene3D" id="1.10.260.40">
    <property type="entry name" value="lambda repressor-like DNA-binding domains"/>
    <property type="match status" value="1"/>
</dbReference>
<dbReference type="RefSeq" id="WP_046903556.1">
    <property type="nucleotide sequence ID" value="NZ_CP011452.2"/>
</dbReference>
<dbReference type="STRING" id="1267766.WYH_01824"/>
<dbReference type="InterPro" id="IPR010982">
    <property type="entry name" value="Lambda_DNA-bd_dom_sf"/>
</dbReference>
<evidence type="ECO:0000313" key="1">
    <source>
        <dbReference type="EMBL" id="AKH42860.1"/>
    </source>
</evidence>
<dbReference type="OrthoDB" id="9795572at2"/>
<dbReference type="AlphaFoldDB" id="A0A0F7KVQ3"/>